<dbReference type="OMA" id="PKQMIRK"/>
<reference evidence="2 3" key="1">
    <citation type="submission" date="2012-04" db="EMBL/GenBank/DDBJ databases">
        <title>The Genome Sequence of Loa loa.</title>
        <authorList>
            <consortium name="The Broad Institute Genome Sequencing Platform"/>
            <consortium name="Broad Institute Genome Sequencing Center for Infectious Disease"/>
            <person name="Nutman T.B."/>
            <person name="Fink D.L."/>
            <person name="Russ C."/>
            <person name="Young S."/>
            <person name="Zeng Q."/>
            <person name="Gargeya S."/>
            <person name="Alvarado L."/>
            <person name="Berlin A."/>
            <person name="Chapman S.B."/>
            <person name="Chen Z."/>
            <person name="Freedman E."/>
            <person name="Gellesch M."/>
            <person name="Goldberg J."/>
            <person name="Griggs A."/>
            <person name="Gujja S."/>
            <person name="Heilman E.R."/>
            <person name="Heiman D."/>
            <person name="Howarth C."/>
            <person name="Mehta T."/>
            <person name="Neiman D."/>
            <person name="Pearson M."/>
            <person name="Roberts A."/>
            <person name="Saif S."/>
            <person name="Shea T."/>
            <person name="Shenoy N."/>
            <person name="Sisk P."/>
            <person name="Stolte C."/>
            <person name="Sykes S."/>
            <person name="White J."/>
            <person name="Yandava C."/>
            <person name="Haas B."/>
            <person name="Henn M.R."/>
            <person name="Nusbaum C."/>
            <person name="Birren B."/>
        </authorList>
    </citation>
    <scope>NUCLEOTIDE SEQUENCE [LARGE SCALE GENOMIC DNA]</scope>
</reference>
<sequence length="165" mass="19025">MYKDDENRDVEAQPKQMIRKPKIVIRRIVPEKFPNTLNSIETADPKQCSIEKEESDDDEMDEASCVETASDCTGLFDMHKDDENQDVEAQPKQMIRKPRIVIRRIVPKKFPNTSRSIETATSDSKSSTIEEEESDDDEMDEASRVKTASDCTGKLEFYYFNLFIS</sequence>
<dbReference type="GeneID" id="9947869"/>
<reference evidence="4" key="2">
    <citation type="submission" date="2016-11" db="UniProtKB">
        <authorList>
            <consortium name="WormBaseParasite"/>
        </authorList>
    </citation>
    <scope>IDENTIFICATION</scope>
</reference>
<protein>
    <submittedName>
        <fullName evidence="4">Nucleolin-like</fullName>
    </submittedName>
</protein>
<accession>A0A1I7W3S2</accession>
<dbReference type="KEGG" id="loa:LOAG_10425"/>
<evidence type="ECO:0000313" key="3">
    <source>
        <dbReference type="Proteomes" id="UP000095285"/>
    </source>
</evidence>
<name>A0A1I7W3S2_LOALO</name>
<evidence type="ECO:0000313" key="4">
    <source>
        <dbReference type="WBParaSite" id="EN70_9294"/>
    </source>
</evidence>
<dbReference type="EMBL" id="JH712152">
    <property type="protein sequence ID" value="EFO18075.1"/>
    <property type="molecule type" value="Genomic_DNA"/>
</dbReference>
<feature type="compositionally biased region" description="Acidic residues" evidence="1">
    <location>
        <begin position="53"/>
        <end position="64"/>
    </location>
</feature>
<evidence type="ECO:0000256" key="1">
    <source>
        <dbReference type="SAM" id="MobiDB-lite"/>
    </source>
</evidence>
<dbReference type="WBParaSite" id="EN70_9294">
    <property type="protein sequence ID" value="EN70_9294"/>
    <property type="gene ID" value="EN70_9294"/>
</dbReference>
<feature type="compositionally biased region" description="Polar residues" evidence="1">
    <location>
        <begin position="112"/>
        <end position="121"/>
    </location>
</feature>
<dbReference type="Proteomes" id="UP000095285">
    <property type="component" value="Unassembled WGS sequence"/>
</dbReference>
<accession>A0A1S0TPY3</accession>
<evidence type="ECO:0000313" key="2">
    <source>
        <dbReference type="EMBL" id="EFO18075.1"/>
    </source>
</evidence>
<dbReference type="RefSeq" id="XP_003145997.1">
    <property type="nucleotide sequence ID" value="XM_003145949.1"/>
</dbReference>
<feature type="region of interest" description="Disordered" evidence="1">
    <location>
        <begin position="112"/>
        <end position="148"/>
    </location>
</feature>
<feature type="compositionally biased region" description="Acidic residues" evidence="1">
    <location>
        <begin position="129"/>
        <end position="140"/>
    </location>
</feature>
<dbReference type="AlphaFoldDB" id="A0A1I7W3S2"/>
<feature type="region of interest" description="Disordered" evidence="1">
    <location>
        <begin position="36"/>
        <end position="65"/>
    </location>
</feature>
<organism evidence="3 4">
    <name type="scientific">Loa loa</name>
    <name type="common">Eye worm</name>
    <name type="synonym">Filaria loa</name>
    <dbReference type="NCBI Taxonomy" id="7209"/>
    <lineage>
        <taxon>Eukaryota</taxon>
        <taxon>Metazoa</taxon>
        <taxon>Ecdysozoa</taxon>
        <taxon>Nematoda</taxon>
        <taxon>Chromadorea</taxon>
        <taxon>Rhabditida</taxon>
        <taxon>Spirurina</taxon>
        <taxon>Spiruromorpha</taxon>
        <taxon>Filarioidea</taxon>
        <taxon>Onchocercidae</taxon>
        <taxon>Loa</taxon>
    </lineage>
</organism>
<dbReference type="CTD" id="9947869"/>
<proteinExistence type="predicted"/>
<keyword evidence="3" id="KW-1185">Reference proteome</keyword>
<gene>
    <name evidence="2 4" type="ORF">LOAG_10425</name>
</gene>